<dbReference type="RefSeq" id="WP_266124258.1">
    <property type="nucleotide sequence ID" value="NZ_JAJHNU010000002.1"/>
</dbReference>
<evidence type="ECO:0000256" key="1">
    <source>
        <dbReference type="ARBA" id="ARBA00022801"/>
    </source>
</evidence>
<dbReference type="InterPro" id="IPR029069">
    <property type="entry name" value="HotDog_dom_sf"/>
</dbReference>
<dbReference type="Pfam" id="PF03061">
    <property type="entry name" value="4HBT"/>
    <property type="match status" value="1"/>
</dbReference>
<dbReference type="InterPro" id="IPR006683">
    <property type="entry name" value="Thioestr_dom"/>
</dbReference>
<dbReference type="Proteomes" id="UP001168613">
    <property type="component" value="Unassembled WGS sequence"/>
</dbReference>
<evidence type="ECO:0000313" key="4">
    <source>
        <dbReference type="Proteomes" id="UP001168613"/>
    </source>
</evidence>
<dbReference type="InterPro" id="IPR003736">
    <property type="entry name" value="PAAI_dom"/>
</dbReference>
<protein>
    <submittedName>
        <fullName evidence="3">PaaI family thioesterase</fullName>
    </submittedName>
</protein>
<reference evidence="3" key="1">
    <citation type="submission" date="2021-11" db="EMBL/GenBank/DDBJ databases">
        <title>Draft genome sequence of Alcaligenes endophyticus type strain CCUG 75668T.</title>
        <authorList>
            <person name="Salva-Serra F."/>
            <person name="Duran R.E."/>
            <person name="Seeger M."/>
            <person name="Moore E.R.B."/>
            <person name="Jaen-Luchoro D."/>
        </authorList>
    </citation>
    <scope>NUCLEOTIDE SEQUENCE</scope>
    <source>
        <strain evidence="3">CCUG 75668</strain>
    </source>
</reference>
<evidence type="ECO:0000259" key="2">
    <source>
        <dbReference type="Pfam" id="PF03061"/>
    </source>
</evidence>
<proteinExistence type="predicted"/>
<dbReference type="NCBIfam" id="TIGR00369">
    <property type="entry name" value="unchar_dom_1"/>
    <property type="match status" value="1"/>
</dbReference>
<sequence>MLTETLTAPEHTPVKHDYFGVHIPLMQTLGLQPLSFTPEQVETYLPWQPGNANSRGDVHGGTLMAALDFTLSAAARARLPESGMATIDMNTQFLLPARADVWFRARCLYLEGDTAYCEGAGYDDKQRLLVKAAATFRIVHAENRVAPPGK</sequence>
<dbReference type="EMBL" id="JAJHNU010000002">
    <property type="protein sequence ID" value="MDN4121586.1"/>
    <property type="molecule type" value="Genomic_DNA"/>
</dbReference>
<organism evidence="3 4">
    <name type="scientific">Alcaligenes endophyticus</name>
    <dbReference type="NCBI Taxonomy" id="1929088"/>
    <lineage>
        <taxon>Bacteria</taxon>
        <taxon>Pseudomonadati</taxon>
        <taxon>Pseudomonadota</taxon>
        <taxon>Betaproteobacteria</taxon>
        <taxon>Burkholderiales</taxon>
        <taxon>Alcaligenaceae</taxon>
        <taxon>Alcaligenes</taxon>
    </lineage>
</organism>
<evidence type="ECO:0000313" key="3">
    <source>
        <dbReference type="EMBL" id="MDN4121586.1"/>
    </source>
</evidence>
<name>A0ABT8EJX2_9BURK</name>
<dbReference type="SUPFAM" id="SSF54637">
    <property type="entry name" value="Thioesterase/thiol ester dehydrase-isomerase"/>
    <property type="match status" value="1"/>
</dbReference>
<keyword evidence="4" id="KW-1185">Reference proteome</keyword>
<dbReference type="CDD" id="cd03443">
    <property type="entry name" value="PaaI_thioesterase"/>
    <property type="match status" value="1"/>
</dbReference>
<accession>A0ABT8EJX2</accession>
<keyword evidence="1" id="KW-0378">Hydrolase</keyword>
<feature type="domain" description="Thioesterase" evidence="2">
    <location>
        <begin position="56"/>
        <end position="128"/>
    </location>
</feature>
<gene>
    <name evidence="3" type="ORF">LMS43_09825</name>
</gene>
<dbReference type="Gene3D" id="3.10.129.10">
    <property type="entry name" value="Hotdog Thioesterase"/>
    <property type="match status" value="1"/>
</dbReference>
<comment type="caution">
    <text evidence="3">The sequence shown here is derived from an EMBL/GenBank/DDBJ whole genome shotgun (WGS) entry which is preliminary data.</text>
</comment>